<keyword evidence="4 5" id="KW-0472">Membrane</keyword>
<name>A0ABS2MVN9_9BACI</name>
<evidence type="ECO:0000259" key="6">
    <source>
        <dbReference type="Pfam" id="PF12698"/>
    </source>
</evidence>
<dbReference type="InterPro" id="IPR013525">
    <property type="entry name" value="ABC2_TM"/>
</dbReference>
<protein>
    <submittedName>
        <fullName evidence="7">ABC-2 type transport system permease protein</fullName>
    </submittedName>
</protein>
<gene>
    <name evidence="7" type="ORF">JOC48_000435</name>
</gene>
<dbReference type="PANTHER" id="PTHR43027">
    <property type="entry name" value="DOXORUBICIN RESISTANCE ABC TRANSPORTER PERMEASE PROTEIN DRRC-RELATED"/>
    <property type="match status" value="1"/>
</dbReference>
<accession>A0ABS2MVN9</accession>
<keyword evidence="2 5" id="KW-0812">Transmembrane</keyword>
<evidence type="ECO:0000256" key="3">
    <source>
        <dbReference type="ARBA" id="ARBA00022989"/>
    </source>
</evidence>
<sequence>MILNLILKQLRLIIRDRQHIALLLAMPLVLIFIIKFAIADMMNQQAPDIQATIAIAEHSNEEADLQNVIEELMELPMSEENMQAVEADIAAFQPIEILKEQVFGHEDVKEMFTIEEITPDTIEQAKEDESYAAIIEVPESFSYDLLKSIISDENDQPQLTLYVNQSEELVPNIINDLLLTYEEQMKINTVLGQHGLSELVVTTEDIQGEIRSISKVEPISGTMYYVVGMSVMFVLFIAATMGSYAYEEKRIHVFDRILLANVSRWIYFTGTFTASTILALVQLFLLYGFAALIFGVTWPNIVQFLVITLCLSFSVGGIASLLTAINFRLQSENASTVFSSAIVMVFAFLGGSFFPVGNSSDLVKFIGDMTPNGAGMSAYLTSAQGYGFSEIGSYLMFMLIFTIVMLVAAIVTFPKRGQEA</sequence>
<dbReference type="EMBL" id="JAFBDR010000002">
    <property type="protein sequence ID" value="MBM7569957.1"/>
    <property type="molecule type" value="Genomic_DNA"/>
</dbReference>
<reference evidence="7 8" key="1">
    <citation type="submission" date="2021-01" db="EMBL/GenBank/DDBJ databases">
        <title>Genomic Encyclopedia of Type Strains, Phase IV (KMG-IV): sequencing the most valuable type-strain genomes for metagenomic binning, comparative biology and taxonomic classification.</title>
        <authorList>
            <person name="Goeker M."/>
        </authorList>
    </citation>
    <scope>NUCLEOTIDE SEQUENCE [LARGE SCALE GENOMIC DNA]</scope>
    <source>
        <strain evidence="7 8">DSM 23711</strain>
    </source>
</reference>
<keyword evidence="3 5" id="KW-1133">Transmembrane helix</keyword>
<dbReference type="RefSeq" id="WP_204497409.1">
    <property type="nucleotide sequence ID" value="NZ_JAFBDR010000002.1"/>
</dbReference>
<organism evidence="7 8">
    <name type="scientific">Aquibacillus albus</name>
    <dbReference type="NCBI Taxonomy" id="1168171"/>
    <lineage>
        <taxon>Bacteria</taxon>
        <taxon>Bacillati</taxon>
        <taxon>Bacillota</taxon>
        <taxon>Bacilli</taxon>
        <taxon>Bacillales</taxon>
        <taxon>Bacillaceae</taxon>
        <taxon>Aquibacillus</taxon>
    </lineage>
</organism>
<dbReference type="InterPro" id="IPR052902">
    <property type="entry name" value="ABC-2_transporter"/>
</dbReference>
<evidence type="ECO:0000256" key="1">
    <source>
        <dbReference type="ARBA" id="ARBA00004141"/>
    </source>
</evidence>
<comment type="subcellular location">
    <subcellularLocation>
        <location evidence="1">Membrane</location>
        <topology evidence="1">Multi-pass membrane protein</topology>
    </subcellularLocation>
</comment>
<evidence type="ECO:0000256" key="5">
    <source>
        <dbReference type="SAM" id="Phobius"/>
    </source>
</evidence>
<comment type="caution">
    <text evidence="7">The sequence shown here is derived from an EMBL/GenBank/DDBJ whole genome shotgun (WGS) entry which is preliminary data.</text>
</comment>
<feature type="transmembrane region" description="Helical" evidence="5">
    <location>
        <begin position="20"/>
        <end position="38"/>
    </location>
</feature>
<dbReference type="Pfam" id="PF12698">
    <property type="entry name" value="ABC2_membrane_3"/>
    <property type="match status" value="1"/>
</dbReference>
<feature type="transmembrane region" description="Helical" evidence="5">
    <location>
        <begin position="265"/>
        <end position="295"/>
    </location>
</feature>
<dbReference type="PANTHER" id="PTHR43027:SF1">
    <property type="entry name" value="DOXORUBICIN RESISTANCE ABC TRANSPORTER PERMEASE PROTEIN DRRC-RELATED"/>
    <property type="match status" value="1"/>
</dbReference>
<dbReference type="Proteomes" id="UP001296943">
    <property type="component" value="Unassembled WGS sequence"/>
</dbReference>
<keyword evidence="8" id="KW-1185">Reference proteome</keyword>
<evidence type="ECO:0000256" key="4">
    <source>
        <dbReference type="ARBA" id="ARBA00023136"/>
    </source>
</evidence>
<feature type="transmembrane region" description="Helical" evidence="5">
    <location>
        <begin position="391"/>
        <end position="413"/>
    </location>
</feature>
<evidence type="ECO:0000313" key="7">
    <source>
        <dbReference type="EMBL" id="MBM7569957.1"/>
    </source>
</evidence>
<evidence type="ECO:0000256" key="2">
    <source>
        <dbReference type="ARBA" id="ARBA00022692"/>
    </source>
</evidence>
<feature type="transmembrane region" description="Helical" evidence="5">
    <location>
        <begin position="301"/>
        <end position="325"/>
    </location>
</feature>
<feature type="domain" description="ABC-2 type transporter transmembrane" evidence="6">
    <location>
        <begin position="22"/>
        <end position="410"/>
    </location>
</feature>
<feature type="transmembrane region" description="Helical" evidence="5">
    <location>
        <begin position="337"/>
        <end position="356"/>
    </location>
</feature>
<evidence type="ECO:0000313" key="8">
    <source>
        <dbReference type="Proteomes" id="UP001296943"/>
    </source>
</evidence>
<feature type="transmembrane region" description="Helical" evidence="5">
    <location>
        <begin position="223"/>
        <end position="244"/>
    </location>
</feature>
<proteinExistence type="predicted"/>